<protein>
    <recommendedName>
        <fullName evidence="10">Protein kinase domain-containing protein</fullName>
    </recommendedName>
</protein>
<dbReference type="EMBL" id="JAPFFF010000027">
    <property type="protein sequence ID" value="KAK8847963.1"/>
    <property type="molecule type" value="Genomic_DNA"/>
</dbReference>
<proteinExistence type="inferred from homology"/>
<evidence type="ECO:0000256" key="5">
    <source>
        <dbReference type="ARBA" id="ARBA00022777"/>
    </source>
</evidence>
<dbReference type="SUPFAM" id="SSF56112">
    <property type="entry name" value="Protein kinase-like (PK-like)"/>
    <property type="match status" value="1"/>
</dbReference>
<reference evidence="11 12" key="1">
    <citation type="submission" date="2024-04" db="EMBL/GenBank/DDBJ databases">
        <title>Tritrichomonas musculus Genome.</title>
        <authorList>
            <person name="Alves-Ferreira E."/>
            <person name="Grigg M."/>
            <person name="Lorenzi H."/>
            <person name="Galac M."/>
        </authorList>
    </citation>
    <scope>NUCLEOTIDE SEQUENCE [LARGE SCALE GENOMIC DNA]</scope>
    <source>
        <strain evidence="11 12">EAF2021</strain>
    </source>
</reference>
<feature type="region of interest" description="Disordered" evidence="9">
    <location>
        <begin position="1"/>
        <end position="29"/>
    </location>
</feature>
<feature type="binding site" evidence="7">
    <location>
        <position position="59"/>
    </location>
    <ligand>
        <name>ATP</name>
        <dbReference type="ChEBI" id="CHEBI:30616"/>
    </ligand>
</feature>
<dbReference type="InterPro" id="IPR000719">
    <property type="entry name" value="Prot_kinase_dom"/>
</dbReference>
<keyword evidence="2 8" id="KW-0723">Serine/threonine-protein kinase</keyword>
<evidence type="ECO:0000256" key="2">
    <source>
        <dbReference type="ARBA" id="ARBA00022527"/>
    </source>
</evidence>
<dbReference type="PROSITE" id="PS00108">
    <property type="entry name" value="PROTEIN_KINASE_ST"/>
    <property type="match status" value="1"/>
</dbReference>
<keyword evidence="4 7" id="KW-0547">Nucleotide-binding</keyword>
<dbReference type="PROSITE" id="PS00107">
    <property type="entry name" value="PROTEIN_KINASE_ATP"/>
    <property type="match status" value="1"/>
</dbReference>
<dbReference type="InterPro" id="IPR039192">
    <property type="entry name" value="STKc_GSK3"/>
</dbReference>
<dbReference type="Gene3D" id="3.30.200.20">
    <property type="entry name" value="Phosphorylase Kinase, domain 1"/>
    <property type="match status" value="1"/>
</dbReference>
<evidence type="ECO:0000256" key="6">
    <source>
        <dbReference type="ARBA" id="ARBA00022840"/>
    </source>
</evidence>
<dbReference type="Gene3D" id="1.10.510.10">
    <property type="entry name" value="Transferase(Phosphotransferase) domain 1"/>
    <property type="match status" value="1"/>
</dbReference>
<gene>
    <name evidence="11" type="ORF">M9Y10_019014</name>
</gene>
<evidence type="ECO:0000259" key="10">
    <source>
        <dbReference type="PROSITE" id="PS50011"/>
    </source>
</evidence>
<dbReference type="InterPro" id="IPR050591">
    <property type="entry name" value="GSK-3"/>
</dbReference>
<dbReference type="SMART" id="SM00220">
    <property type="entry name" value="S_TKc"/>
    <property type="match status" value="1"/>
</dbReference>
<sequence length="341" mass="38846">MKAKASNQRNQQPNNRGNKKNITLEPSPEYPHVQKIGSGTFGAVFDVTDPDGNHFAIKKVVQDPHYKNRELDTLIRINHPNCLRLVNHYYTKEGNPQQLYLHIVSDKFPIDLSKFLNDANVEVTEDLVRIFGFQIFCALAYLHSIGICHRDLKPSNVLIDPETGRLQLCDFGSAKPIHSNEESVSYIATRSYRAPELLFDFIFYSFPVDIWAAGCIISELVNHGKILFSGKSNQEMIDNIITILGPPTAENLKEYRTTKAFTKPRRKKLGIRSVFKNKQVSDELIDLLEKIFVYSPSHRITASDCLKHPFFDRVRNNHAVLPNGNVFTLPDKCLGPEFYDA</sequence>
<dbReference type="Proteomes" id="UP001470230">
    <property type="component" value="Unassembled WGS sequence"/>
</dbReference>
<feature type="domain" description="Protein kinase" evidence="10">
    <location>
        <begin position="30"/>
        <end position="311"/>
    </location>
</feature>
<evidence type="ECO:0000256" key="8">
    <source>
        <dbReference type="RuleBase" id="RU000304"/>
    </source>
</evidence>
<evidence type="ECO:0000256" key="9">
    <source>
        <dbReference type="SAM" id="MobiDB-lite"/>
    </source>
</evidence>
<keyword evidence="5" id="KW-0418">Kinase</keyword>
<accession>A0ABR2HJA6</accession>
<comment type="similarity">
    <text evidence="1">Belongs to the protein kinase superfamily. CMGC Ser/Thr protein kinase family. GSK-3 subfamily.</text>
</comment>
<dbReference type="CDD" id="cd14137">
    <property type="entry name" value="STKc_GSK3"/>
    <property type="match status" value="1"/>
</dbReference>
<dbReference type="Pfam" id="PF00069">
    <property type="entry name" value="Pkinase"/>
    <property type="match status" value="1"/>
</dbReference>
<evidence type="ECO:0000256" key="4">
    <source>
        <dbReference type="ARBA" id="ARBA00022741"/>
    </source>
</evidence>
<comment type="caution">
    <text evidence="11">The sequence shown here is derived from an EMBL/GenBank/DDBJ whole genome shotgun (WGS) entry which is preliminary data.</text>
</comment>
<evidence type="ECO:0000256" key="3">
    <source>
        <dbReference type="ARBA" id="ARBA00022679"/>
    </source>
</evidence>
<dbReference type="PANTHER" id="PTHR24057">
    <property type="entry name" value="GLYCOGEN SYNTHASE KINASE-3 ALPHA"/>
    <property type="match status" value="1"/>
</dbReference>
<evidence type="ECO:0000313" key="12">
    <source>
        <dbReference type="Proteomes" id="UP001470230"/>
    </source>
</evidence>
<evidence type="ECO:0000313" key="11">
    <source>
        <dbReference type="EMBL" id="KAK8847963.1"/>
    </source>
</evidence>
<dbReference type="InterPro" id="IPR011009">
    <property type="entry name" value="Kinase-like_dom_sf"/>
</dbReference>
<evidence type="ECO:0000256" key="1">
    <source>
        <dbReference type="ARBA" id="ARBA00005527"/>
    </source>
</evidence>
<name>A0ABR2HJA6_9EUKA</name>
<dbReference type="InterPro" id="IPR017441">
    <property type="entry name" value="Protein_kinase_ATP_BS"/>
</dbReference>
<organism evidence="11 12">
    <name type="scientific">Tritrichomonas musculus</name>
    <dbReference type="NCBI Taxonomy" id="1915356"/>
    <lineage>
        <taxon>Eukaryota</taxon>
        <taxon>Metamonada</taxon>
        <taxon>Parabasalia</taxon>
        <taxon>Tritrichomonadida</taxon>
        <taxon>Tritrichomonadidae</taxon>
        <taxon>Tritrichomonas</taxon>
    </lineage>
</organism>
<feature type="compositionally biased region" description="Low complexity" evidence="9">
    <location>
        <begin position="7"/>
        <end position="16"/>
    </location>
</feature>
<keyword evidence="3" id="KW-0808">Transferase</keyword>
<evidence type="ECO:0000256" key="7">
    <source>
        <dbReference type="PROSITE-ProRule" id="PRU10141"/>
    </source>
</evidence>
<dbReference type="PANTHER" id="PTHR24057:SF0">
    <property type="entry name" value="PROTEIN KINASE SHAGGY-RELATED"/>
    <property type="match status" value="1"/>
</dbReference>
<keyword evidence="12" id="KW-1185">Reference proteome</keyword>
<dbReference type="InterPro" id="IPR008271">
    <property type="entry name" value="Ser/Thr_kinase_AS"/>
</dbReference>
<dbReference type="PROSITE" id="PS50011">
    <property type="entry name" value="PROTEIN_KINASE_DOM"/>
    <property type="match status" value="1"/>
</dbReference>
<keyword evidence="6 7" id="KW-0067">ATP-binding</keyword>